<dbReference type="CDD" id="cd03784">
    <property type="entry name" value="GT1_Gtf-like"/>
    <property type="match status" value="1"/>
</dbReference>
<comment type="similarity">
    <text evidence="1 4">Belongs to the UDP-glycosyltransferase family.</text>
</comment>
<dbReference type="Pfam" id="PF00201">
    <property type="entry name" value="UDPGT"/>
    <property type="match status" value="1"/>
</dbReference>
<dbReference type="AlphaFoldDB" id="V4NZB5"/>
<proteinExistence type="inferred from homology"/>
<dbReference type="InterPro" id="IPR002213">
    <property type="entry name" value="UDP_glucos_trans"/>
</dbReference>
<dbReference type="OMA" id="INGESSC"/>
<dbReference type="PANTHER" id="PTHR48045:SF39">
    <property type="entry name" value="UDP-GLYCOSYLTRANSFERASE 86A1-LIKE"/>
    <property type="match status" value="1"/>
</dbReference>
<keyword evidence="3 4" id="KW-0808">Transferase</keyword>
<name>V4NZB5_EUTSA</name>
<dbReference type="KEGG" id="eus:EUTSA_v10017663mg"/>
<dbReference type="Gramene" id="ESQ52326">
    <property type="protein sequence ID" value="ESQ52326"/>
    <property type="gene ID" value="EUTSA_v10017663mg"/>
</dbReference>
<reference evidence="5 6" key="1">
    <citation type="journal article" date="2013" name="Front. Plant Sci.">
        <title>The Reference Genome of the Halophytic Plant Eutrema salsugineum.</title>
        <authorList>
            <person name="Yang R."/>
            <person name="Jarvis D.E."/>
            <person name="Chen H."/>
            <person name="Beilstein M.A."/>
            <person name="Grimwood J."/>
            <person name="Jenkins J."/>
            <person name="Shu S."/>
            <person name="Prochnik S."/>
            <person name="Xin M."/>
            <person name="Ma C."/>
            <person name="Schmutz J."/>
            <person name="Wing R.A."/>
            <person name="Mitchell-Olds T."/>
            <person name="Schumaker K.S."/>
            <person name="Wang X."/>
        </authorList>
    </citation>
    <scope>NUCLEOTIDE SEQUENCE [LARGE SCALE GENOMIC DNA]</scope>
</reference>
<evidence type="ECO:0000313" key="6">
    <source>
        <dbReference type="Proteomes" id="UP000030689"/>
    </source>
</evidence>
<dbReference type="PANTHER" id="PTHR48045">
    <property type="entry name" value="UDP-GLYCOSYLTRANSFERASE 72B1"/>
    <property type="match status" value="1"/>
</dbReference>
<sequence length="280" mass="31160">MSYLQVSDKDIDTNTVVYRILFKAFKDVKRADFVLCNTVQELEPGSLSALQAKQPVYAIGPVFSTQAVVPTSLWAESDCTEWLKGRPAGSVLYASFGSYAHIGKNEIVEIAHGLLLSGLSFIWVLRPDIVGTDVPDYLPVGFVDQAQGRGLLVQWCCQMEVISNRAVGGFLTHCGWNSVLESVWLGLPLLCYPLLTDQFTNRKLVVDDWRIGINLCDKKPITRDQVSANVRKLMINGESSCELRNNVKKVKHHLKDAVTAVGSSEKNIKSFVEVSWLRVE</sequence>
<dbReference type="EMBL" id="KI517385">
    <property type="protein sequence ID" value="ESQ52326.1"/>
    <property type="molecule type" value="Genomic_DNA"/>
</dbReference>
<dbReference type="Gene3D" id="3.40.50.2000">
    <property type="entry name" value="Glycogen Phosphorylase B"/>
    <property type="match status" value="2"/>
</dbReference>
<dbReference type="InterPro" id="IPR035595">
    <property type="entry name" value="UDP_glycos_trans_CS"/>
</dbReference>
<keyword evidence="6" id="KW-1185">Reference proteome</keyword>
<dbReference type="Proteomes" id="UP000030689">
    <property type="component" value="Unassembled WGS sequence"/>
</dbReference>
<organism evidence="5 6">
    <name type="scientific">Eutrema salsugineum</name>
    <name type="common">Saltwater cress</name>
    <name type="synonym">Sisymbrium salsugineum</name>
    <dbReference type="NCBI Taxonomy" id="72664"/>
    <lineage>
        <taxon>Eukaryota</taxon>
        <taxon>Viridiplantae</taxon>
        <taxon>Streptophyta</taxon>
        <taxon>Embryophyta</taxon>
        <taxon>Tracheophyta</taxon>
        <taxon>Spermatophyta</taxon>
        <taxon>Magnoliopsida</taxon>
        <taxon>eudicotyledons</taxon>
        <taxon>Gunneridae</taxon>
        <taxon>Pentapetalae</taxon>
        <taxon>rosids</taxon>
        <taxon>malvids</taxon>
        <taxon>Brassicales</taxon>
        <taxon>Brassicaceae</taxon>
        <taxon>Eutremeae</taxon>
        <taxon>Eutrema</taxon>
    </lineage>
</organism>
<evidence type="ECO:0000256" key="4">
    <source>
        <dbReference type="RuleBase" id="RU003718"/>
    </source>
</evidence>
<dbReference type="GO" id="GO:0008194">
    <property type="term" value="F:UDP-glycosyltransferase activity"/>
    <property type="evidence" value="ECO:0007669"/>
    <property type="project" value="InterPro"/>
</dbReference>
<dbReference type="GO" id="GO:0016758">
    <property type="term" value="F:hexosyltransferase activity"/>
    <property type="evidence" value="ECO:0007669"/>
    <property type="project" value="UniProtKB-ARBA"/>
</dbReference>
<keyword evidence="2 4" id="KW-0328">Glycosyltransferase</keyword>
<dbReference type="SUPFAM" id="SSF53756">
    <property type="entry name" value="UDP-Glycosyltransferase/glycogen phosphorylase"/>
    <property type="match status" value="1"/>
</dbReference>
<dbReference type="FunFam" id="3.40.50.2000:FF:000078">
    <property type="entry name" value="Glycosyltransferase"/>
    <property type="match status" value="1"/>
</dbReference>
<evidence type="ECO:0000256" key="2">
    <source>
        <dbReference type="ARBA" id="ARBA00022676"/>
    </source>
</evidence>
<evidence type="ECO:0000256" key="3">
    <source>
        <dbReference type="ARBA" id="ARBA00022679"/>
    </source>
</evidence>
<protein>
    <submittedName>
        <fullName evidence="5">Uncharacterized protein</fullName>
    </submittedName>
</protein>
<evidence type="ECO:0000313" key="5">
    <source>
        <dbReference type="EMBL" id="ESQ52326.1"/>
    </source>
</evidence>
<dbReference type="PROSITE" id="PS00375">
    <property type="entry name" value="UDPGT"/>
    <property type="match status" value="1"/>
</dbReference>
<gene>
    <name evidence="5" type="ORF">EUTSA_v10017663mg</name>
</gene>
<evidence type="ECO:0000256" key="1">
    <source>
        <dbReference type="ARBA" id="ARBA00009995"/>
    </source>
</evidence>
<dbReference type="eggNOG" id="KOG1192">
    <property type="taxonomic scope" value="Eukaryota"/>
</dbReference>
<accession>V4NZB5</accession>